<keyword evidence="10" id="KW-1185">Reference proteome</keyword>
<evidence type="ECO:0000256" key="2">
    <source>
        <dbReference type="ARBA" id="ARBA00009997"/>
    </source>
</evidence>
<evidence type="ECO:0000256" key="5">
    <source>
        <dbReference type="ARBA" id="ARBA00022801"/>
    </source>
</evidence>
<comment type="similarity">
    <text evidence="2 8">Belongs to the ComB family.</text>
</comment>
<sequence>MKVDVIISAGDIKKEKVKDKTVVIIDMLRATSVITTAIANGCKEVLPVLTIEEAMELSRKNRDKFILGGERKALKIEGFDCSNSPKEYGREVVKNKSIILTTTNGTRAIKGSEEARNIYIGAMINAKAVAALLAVSKEDIVIVNAGTYNEFSMDDFICSGYIIDCLLSLTDLSSHGINIKGGDLSEIDVELSDIAKTAHYIYKMNRDIIGFIKNASHYKRIVELGLNDDLEYCCRKDLTKVVPIYKEGIIKKYIDRSSVVYL</sequence>
<protein>
    <recommendedName>
        <fullName evidence="4 8">Probable 2-phosphosulfolactate phosphatase</fullName>
        <ecNumber evidence="3 8">3.1.3.71</ecNumber>
    </recommendedName>
</protein>
<dbReference type="Proteomes" id="UP001623591">
    <property type="component" value="Unassembled WGS sequence"/>
</dbReference>
<dbReference type="PANTHER" id="PTHR37311">
    <property type="entry name" value="2-PHOSPHOSULFOLACTATE PHOSPHATASE-RELATED"/>
    <property type="match status" value="1"/>
</dbReference>
<evidence type="ECO:0000256" key="3">
    <source>
        <dbReference type="ARBA" id="ARBA00012953"/>
    </source>
</evidence>
<dbReference type="RefSeq" id="WP_406771065.1">
    <property type="nucleotide sequence ID" value="NZ_JBJHZZ010000024.1"/>
</dbReference>
<dbReference type="Pfam" id="PF04029">
    <property type="entry name" value="2-ph_phosp"/>
    <property type="match status" value="1"/>
</dbReference>
<evidence type="ECO:0000256" key="6">
    <source>
        <dbReference type="ARBA" id="ARBA00022842"/>
    </source>
</evidence>
<dbReference type="EC" id="3.1.3.71" evidence="3 8"/>
<keyword evidence="6 8" id="KW-0460">Magnesium</keyword>
<proteinExistence type="inferred from homology"/>
<comment type="catalytic activity">
    <reaction evidence="7 8">
        <text>(2R)-O-phospho-3-sulfolactate + H2O = (2R)-3-sulfolactate + phosphate</text>
        <dbReference type="Rhea" id="RHEA:23416"/>
        <dbReference type="ChEBI" id="CHEBI:15377"/>
        <dbReference type="ChEBI" id="CHEBI:15597"/>
        <dbReference type="ChEBI" id="CHEBI:43474"/>
        <dbReference type="ChEBI" id="CHEBI:58738"/>
        <dbReference type="EC" id="3.1.3.71"/>
    </reaction>
</comment>
<name>A0ABW8T8D3_9CLOT</name>
<gene>
    <name evidence="8" type="primary">comB</name>
    <name evidence="9" type="ORF">ACJDUG_16965</name>
</gene>
<dbReference type="NCBIfam" id="NF002055">
    <property type="entry name" value="PRK00886.1-4"/>
    <property type="match status" value="1"/>
</dbReference>
<comment type="caution">
    <text evidence="9">The sequence shown here is derived from an EMBL/GenBank/DDBJ whole genome shotgun (WGS) entry which is preliminary data.</text>
</comment>
<evidence type="ECO:0000256" key="8">
    <source>
        <dbReference type="HAMAP-Rule" id="MF_00490"/>
    </source>
</evidence>
<comment type="cofactor">
    <cofactor evidence="1 8">
        <name>Mg(2+)</name>
        <dbReference type="ChEBI" id="CHEBI:18420"/>
    </cofactor>
</comment>
<organism evidence="9 10">
    <name type="scientific">Candidatus Clostridium stratigraminis</name>
    <dbReference type="NCBI Taxonomy" id="3381661"/>
    <lineage>
        <taxon>Bacteria</taxon>
        <taxon>Bacillati</taxon>
        <taxon>Bacillota</taxon>
        <taxon>Clostridia</taxon>
        <taxon>Eubacteriales</taxon>
        <taxon>Clostridiaceae</taxon>
        <taxon>Clostridium</taxon>
    </lineage>
</organism>
<evidence type="ECO:0000313" key="10">
    <source>
        <dbReference type="Proteomes" id="UP001623591"/>
    </source>
</evidence>
<dbReference type="EMBL" id="JBJHZZ010000024">
    <property type="protein sequence ID" value="MFL0248637.1"/>
    <property type="molecule type" value="Genomic_DNA"/>
</dbReference>
<evidence type="ECO:0000313" key="9">
    <source>
        <dbReference type="EMBL" id="MFL0248637.1"/>
    </source>
</evidence>
<dbReference type="InterPro" id="IPR005238">
    <property type="entry name" value="ComB-like"/>
</dbReference>
<evidence type="ECO:0000256" key="4">
    <source>
        <dbReference type="ARBA" id="ARBA00021948"/>
    </source>
</evidence>
<dbReference type="Gene3D" id="3.90.1560.10">
    <property type="entry name" value="ComB-like"/>
    <property type="match status" value="1"/>
</dbReference>
<evidence type="ECO:0000256" key="7">
    <source>
        <dbReference type="ARBA" id="ARBA00033711"/>
    </source>
</evidence>
<dbReference type="SUPFAM" id="SSF142823">
    <property type="entry name" value="ComB-like"/>
    <property type="match status" value="1"/>
</dbReference>
<dbReference type="HAMAP" id="MF_00490">
    <property type="entry name" value="ComB"/>
    <property type="match status" value="1"/>
</dbReference>
<keyword evidence="5 8" id="KW-0378">Hydrolase</keyword>
<dbReference type="PANTHER" id="PTHR37311:SF1">
    <property type="entry name" value="2-PHOSPHOSULFOLACTATE PHOSPHATASE-RELATED"/>
    <property type="match status" value="1"/>
</dbReference>
<accession>A0ABW8T8D3</accession>
<dbReference type="InterPro" id="IPR036702">
    <property type="entry name" value="ComB-like_sf"/>
</dbReference>
<evidence type="ECO:0000256" key="1">
    <source>
        <dbReference type="ARBA" id="ARBA00001946"/>
    </source>
</evidence>
<reference evidence="9 10" key="1">
    <citation type="submission" date="2024-11" db="EMBL/GenBank/DDBJ databases">
        <authorList>
            <person name="Heng Y.C."/>
            <person name="Lim A.C.H."/>
            <person name="Lee J.K.Y."/>
            <person name="Kittelmann S."/>
        </authorList>
    </citation>
    <scope>NUCLEOTIDE SEQUENCE [LARGE SCALE GENOMIC DNA]</scope>
    <source>
        <strain evidence="9 10">WILCCON 0185</strain>
    </source>
</reference>